<evidence type="ECO:0000313" key="1">
    <source>
        <dbReference type="EMBL" id="KXA17682.1"/>
    </source>
</evidence>
<sequence>MSERFFRILYQIRPKTRTKHGKSKASLGKNQTRLMSIYAVSTSKANQLSVKH</sequence>
<dbReference type="EMBL" id="LRQA01000048">
    <property type="protein sequence ID" value="KXA17682.1"/>
    <property type="molecule type" value="Genomic_DNA"/>
</dbReference>
<comment type="caution">
    <text evidence="1">The sequence shown here is derived from an EMBL/GenBank/DDBJ whole genome shotgun (WGS) entry which is preliminary data.</text>
</comment>
<gene>
    <name evidence="1" type="ORF">HMPREF3216_01045</name>
</gene>
<dbReference type="Proteomes" id="UP000070558">
    <property type="component" value="Unassembled WGS sequence"/>
</dbReference>
<proteinExistence type="predicted"/>
<name>A0A133NN07_GARVA</name>
<accession>A0A133NN07</accession>
<dbReference type="PATRIC" id="fig|2702.99.peg.1019"/>
<protein>
    <submittedName>
        <fullName evidence="1">Uncharacterized protein</fullName>
    </submittedName>
</protein>
<evidence type="ECO:0000313" key="2">
    <source>
        <dbReference type="Proteomes" id="UP000070558"/>
    </source>
</evidence>
<dbReference type="AlphaFoldDB" id="A0A133NN07"/>
<organism evidence="1 2">
    <name type="scientific">Gardnerella vaginalis</name>
    <dbReference type="NCBI Taxonomy" id="2702"/>
    <lineage>
        <taxon>Bacteria</taxon>
        <taxon>Bacillati</taxon>
        <taxon>Actinomycetota</taxon>
        <taxon>Actinomycetes</taxon>
        <taxon>Bifidobacteriales</taxon>
        <taxon>Bifidobacteriaceae</taxon>
        <taxon>Gardnerella</taxon>
    </lineage>
</organism>
<reference evidence="1 2" key="1">
    <citation type="submission" date="2016-01" db="EMBL/GenBank/DDBJ databases">
        <authorList>
            <person name="Oliw E.H."/>
        </authorList>
    </citation>
    <scope>NUCLEOTIDE SEQUENCE [LARGE SCALE GENOMIC DNA]</scope>
    <source>
        <strain evidence="1 2">GED7760B</strain>
    </source>
</reference>